<reference evidence="1" key="2">
    <citation type="submission" date="2022-09" db="EMBL/GenBank/DDBJ databases">
        <title>Rouxiella aceris sp. nov., isolated from tree sap and emended description of the genus Rhouxiella.</title>
        <authorList>
            <person name="Kim I.S."/>
        </authorList>
    </citation>
    <scope>NUCLEOTIDE SEQUENCE</scope>
    <source>
        <strain evidence="1">SAP-2</strain>
    </source>
</reference>
<protein>
    <submittedName>
        <fullName evidence="1">Uncharacterized protein</fullName>
    </submittedName>
</protein>
<dbReference type="Proteomes" id="UP000705283">
    <property type="component" value="Unassembled WGS sequence"/>
</dbReference>
<gene>
    <name evidence="1" type="ORF">ITX54_01775</name>
</gene>
<accession>A0AA40WYC1</accession>
<dbReference type="RefSeq" id="WP_194977401.1">
    <property type="nucleotide sequence ID" value="NZ_CBCSCF010000002.1"/>
</dbReference>
<evidence type="ECO:0000313" key="2">
    <source>
        <dbReference type="Proteomes" id="UP000705283"/>
    </source>
</evidence>
<reference evidence="1" key="1">
    <citation type="submission" date="2020-11" db="EMBL/GenBank/DDBJ databases">
        <authorList>
            <person name="Lee S.D."/>
        </authorList>
    </citation>
    <scope>NUCLEOTIDE SEQUENCE</scope>
    <source>
        <strain evidence="1">SAP-2</strain>
    </source>
</reference>
<name>A0AA40WYC1_9GAMM</name>
<dbReference type="EMBL" id="JADMKS010000001">
    <property type="protein sequence ID" value="MBF6635396.1"/>
    <property type="molecule type" value="Genomic_DNA"/>
</dbReference>
<organism evidence="1 2">
    <name type="scientific">Rouxiella silvae</name>
    <dbReference type="NCBI Taxonomy" id="1646373"/>
    <lineage>
        <taxon>Bacteria</taxon>
        <taxon>Pseudomonadati</taxon>
        <taxon>Pseudomonadota</taxon>
        <taxon>Gammaproteobacteria</taxon>
        <taxon>Enterobacterales</taxon>
        <taxon>Yersiniaceae</taxon>
        <taxon>Rouxiella</taxon>
    </lineage>
</organism>
<evidence type="ECO:0000313" key="1">
    <source>
        <dbReference type="EMBL" id="MBF6635396.1"/>
    </source>
</evidence>
<proteinExistence type="predicted"/>
<sequence length="56" mass="6670">MTETSGEIRWFFCFSDDTQGIFAYINLYKVIFVYNFKEGNKALFHGYGKQNVWSRT</sequence>
<comment type="caution">
    <text evidence="1">The sequence shown here is derived from an EMBL/GenBank/DDBJ whole genome shotgun (WGS) entry which is preliminary data.</text>
</comment>
<dbReference type="AlphaFoldDB" id="A0AA40WYC1"/>